<feature type="region of interest" description="Disordered" evidence="4">
    <location>
        <begin position="333"/>
        <end position="352"/>
    </location>
</feature>
<feature type="transmembrane region" description="Helical" evidence="5">
    <location>
        <begin position="202"/>
        <end position="221"/>
    </location>
</feature>
<dbReference type="STRING" id="1123397.SAMN05660831_02188"/>
<dbReference type="EC" id="2.7.7.65" evidence="2"/>
<feature type="transmembrane region" description="Helical" evidence="5">
    <location>
        <begin position="61"/>
        <end position="79"/>
    </location>
</feature>
<dbReference type="PANTHER" id="PTHR45138">
    <property type="entry name" value="REGULATORY COMPONENTS OF SENSORY TRANSDUCTION SYSTEM"/>
    <property type="match status" value="1"/>
</dbReference>
<keyword evidence="5" id="KW-0812">Transmembrane</keyword>
<dbReference type="Proteomes" id="UP000198611">
    <property type="component" value="Unassembled WGS sequence"/>
</dbReference>
<dbReference type="GO" id="GO:0052621">
    <property type="term" value="F:diguanylate cyclase activity"/>
    <property type="evidence" value="ECO:0007669"/>
    <property type="project" value="UniProtKB-EC"/>
</dbReference>
<dbReference type="SUPFAM" id="SSF55073">
    <property type="entry name" value="Nucleotide cyclase"/>
    <property type="match status" value="1"/>
</dbReference>
<dbReference type="GO" id="GO:0005886">
    <property type="term" value="C:plasma membrane"/>
    <property type="evidence" value="ECO:0007669"/>
    <property type="project" value="TreeGrafter"/>
</dbReference>
<gene>
    <name evidence="7" type="ORF">SAMN05660831_02188</name>
</gene>
<evidence type="ECO:0000256" key="4">
    <source>
        <dbReference type="SAM" id="MobiDB-lite"/>
    </source>
</evidence>
<dbReference type="EMBL" id="FOMJ01000008">
    <property type="protein sequence ID" value="SFD73701.1"/>
    <property type="molecule type" value="Genomic_DNA"/>
</dbReference>
<dbReference type="PROSITE" id="PS50887">
    <property type="entry name" value="GGDEF"/>
    <property type="match status" value="1"/>
</dbReference>
<keyword evidence="5" id="KW-0472">Membrane</keyword>
<keyword evidence="5" id="KW-1133">Transmembrane helix</keyword>
<dbReference type="RefSeq" id="WP_093428819.1">
    <property type="nucleotide sequence ID" value="NZ_FOMJ01000008.1"/>
</dbReference>
<reference evidence="7 8" key="1">
    <citation type="submission" date="2016-10" db="EMBL/GenBank/DDBJ databases">
        <authorList>
            <person name="de Groot N.N."/>
        </authorList>
    </citation>
    <scope>NUCLEOTIDE SEQUENCE [LARGE SCALE GENOMIC DNA]</scope>
    <source>
        <strain evidence="7 8">HL3</strain>
    </source>
</reference>
<evidence type="ECO:0000256" key="5">
    <source>
        <dbReference type="SAM" id="Phobius"/>
    </source>
</evidence>
<dbReference type="InterPro" id="IPR029787">
    <property type="entry name" value="Nucleotide_cyclase"/>
</dbReference>
<comment type="cofactor">
    <cofactor evidence="1">
        <name>Mg(2+)</name>
        <dbReference type="ChEBI" id="CHEBI:18420"/>
    </cofactor>
</comment>
<organism evidence="7 8">
    <name type="scientific">Thiohalospira halophila DSM 15071</name>
    <dbReference type="NCBI Taxonomy" id="1123397"/>
    <lineage>
        <taxon>Bacteria</taxon>
        <taxon>Pseudomonadati</taxon>
        <taxon>Pseudomonadota</taxon>
        <taxon>Gammaproteobacteria</taxon>
        <taxon>Thiohalospirales</taxon>
        <taxon>Thiohalospiraceae</taxon>
        <taxon>Thiohalospira</taxon>
    </lineage>
</organism>
<evidence type="ECO:0000313" key="8">
    <source>
        <dbReference type="Proteomes" id="UP000198611"/>
    </source>
</evidence>
<protein>
    <recommendedName>
        <fullName evidence="2">diguanylate cyclase</fullName>
        <ecNumber evidence="2">2.7.7.65</ecNumber>
    </recommendedName>
</protein>
<dbReference type="GO" id="GO:1902201">
    <property type="term" value="P:negative regulation of bacterial-type flagellum-dependent cell motility"/>
    <property type="evidence" value="ECO:0007669"/>
    <property type="project" value="TreeGrafter"/>
</dbReference>
<feature type="transmembrane region" description="Helical" evidence="5">
    <location>
        <begin position="37"/>
        <end position="56"/>
    </location>
</feature>
<dbReference type="AlphaFoldDB" id="A0A1I1USC3"/>
<dbReference type="InterPro" id="IPR050469">
    <property type="entry name" value="Diguanylate_Cyclase"/>
</dbReference>
<dbReference type="Pfam" id="PF00990">
    <property type="entry name" value="GGDEF"/>
    <property type="match status" value="1"/>
</dbReference>
<feature type="domain" description="GGDEF" evidence="6">
    <location>
        <begin position="250"/>
        <end position="394"/>
    </location>
</feature>
<dbReference type="InterPro" id="IPR000160">
    <property type="entry name" value="GGDEF_dom"/>
</dbReference>
<dbReference type="SMART" id="SM00267">
    <property type="entry name" value="GGDEF"/>
    <property type="match status" value="1"/>
</dbReference>
<feature type="transmembrane region" description="Helical" evidence="5">
    <location>
        <begin position="178"/>
        <end position="196"/>
    </location>
</feature>
<evidence type="ECO:0000256" key="3">
    <source>
        <dbReference type="ARBA" id="ARBA00034247"/>
    </source>
</evidence>
<evidence type="ECO:0000256" key="1">
    <source>
        <dbReference type="ARBA" id="ARBA00001946"/>
    </source>
</evidence>
<feature type="transmembrane region" description="Helical" evidence="5">
    <location>
        <begin position="111"/>
        <end position="130"/>
    </location>
</feature>
<dbReference type="InterPro" id="IPR043128">
    <property type="entry name" value="Rev_trsase/Diguanyl_cyclase"/>
</dbReference>
<feature type="transmembrane region" description="Helical" evidence="5">
    <location>
        <begin position="150"/>
        <end position="171"/>
    </location>
</feature>
<dbReference type="NCBIfam" id="TIGR00254">
    <property type="entry name" value="GGDEF"/>
    <property type="match status" value="1"/>
</dbReference>
<sequence length="396" mass="41795">MSGRWHLVAAALLFPALAVAVVSVVARLPLGSETVHFLVYLPWVGLALAAGLALLFGRYGALLLTLLLLSLYLLAGLAMTGAEAAAIRELLALALGSSLLVLAIRPEPWPPALVVFLLAALNGAGAWLLAGGRWPDVRVALVEPLIPAGVALPVSAPAALVLLAGVSAYLVRALVGRTAVSIGILAGTSAVIAALHRATDPMTAEVAWTIAGLAIGIGVILEGHRMAYRDELTGLPGRRALMERLTRPGRRYSVAMVDVDHFKSFNDTYGHEAGDQVLRYVATRLARGARGVRVFRYGGEEFALLFPGASLDRAWPLADELRAVIADSPFTLRTSRRDPSRRGSGGGQEVGVTVSLGVAQRRRGERPTDVLERADAALYRAKAQGRDRVVADPDGG</sequence>
<dbReference type="FunFam" id="3.30.70.270:FF:000001">
    <property type="entry name" value="Diguanylate cyclase domain protein"/>
    <property type="match status" value="1"/>
</dbReference>
<dbReference type="OrthoDB" id="9812260at2"/>
<comment type="catalytic activity">
    <reaction evidence="3">
        <text>2 GTP = 3',3'-c-di-GMP + 2 diphosphate</text>
        <dbReference type="Rhea" id="RHEA:24898"/>
        <dbReference type="ChEBI" id="CHEBI:33019"/>
        <dbReference type="ChEBI" id="CHEBI:37565"/>
        <dbReference type="ChEBI" id="CHEBI:58805"/>
        <dbReference type="EC" id="2.7.7.65"/>
    </reaction>
</comment>
<keyword evidence="8" id="KW-1185">Reference proteome</keyword>
<name>A0A1I1USC3_9GAMM</name>
<accession>A0A1I1USC3</accession>
<dbReference type="GO" id="GO:0043709">
    <property type="term" value="P:cell adhesion involved in single-species biofilm formation"/>
    <property type="evidence" value="ECO:0007669"/>
    <property type="project" value="TreeGrafter"/>
</dbReference>
<evidence type="ECO:0000259" key="6">
    <source>
        <dbReference type="PROSITE" id="PS50887"/>
    </source>
</evidence>
<evidence type="ECO:0000256" key="2">
    <source>
        <dbReference type="ARBA" id="ARBA00012528"/>
    </source>
</evidence>
<dbReference type="CDD" id="cd01949">
    <property type="entry name" value="GGDEF"/>
    <property type="match status" value="1"/>
</dbReference>
<dbReference type="PANTHER" id="PTHR45138:SF9">
    <property type="entry name" value="DIGUANYLATE CYCLASE DGCM-RELATED"/>
    <property type="match status" value="1"/>
</dbReference>
<evidence type="ECO:0000313" key="7">
    <source>
        <dbReference type="EMBL" id="SFD73701.1"/>
    </source>
</evidence>
<proteinExistence type="predicted"/>
<dbReference type="Gene3D" id="3.30.70.270">
    <property type="match status" value="1"/>
</dbReference>
<feature type="transmembrane region" description="Helical" evidence="5">
    <location>
        <begin position="85"/>
        <end position="104"/>
    </location>
</feature>